<dbReference type="SUPFAM" id="SSF55729">
    <property type="entry name" value="Acyl-CoA N-acyltransferases (Nat)"/>
    <property type="match status" value="1"/>
</dbReference>
<comment type="similarity">
    <text evidence="6">Belongs to the acetyltransferase family. OlsB subfamily.</text>
</comment>
<comment type="function">
    <text evidence="9">Catalyzes the first step in the biosynthesis of ornithine lipids, which are phosphorus-free membrane lipids. Catalyzes the 3-hydroxyacyl-acyl carrier protein-dependent acylation of ornithine to form lyso-ornithine lipid (LOL).</text>
</comment>
<comment type="catalytic activity">
    <reaction evidence="10">
        <text>a (3R)-hydroxyacyl-[ACP] + L-ornithine = a lyso-ornithine lipid + holo-[ACP] + H(+)</text>
        <dbReference type="Rhea" id="RHEA:20633"/>
        <dbReference type="Rhea" id="RHEA-COMP:9685"/>
        <dbReference type="Rhea" id="RHEA-COMP:9945"/>
        <dbReference type="ChEBI" id="CHEBI:15378"/>
        <dbReference type="ChEBI" id="CHEBI:46911"/>
        <dbReference type="ChEBI" id="CHEBI:64479"/>
        <dbReference type="ChEBI" id="CHEBI:78827"/>
        <dbReference type="ChEBI" id="CHEBI:138482"/>
        <dbReference type="EC" id="2.3.2.30"/>
    </reaction>
    <physiologicalReaction direction="left-to-right" evidence="10">
        <dbReference type="Rhea" id="RHEA:20634"/>
    </physiologicalReaction>
</comment>
<dbReference type="InterPro" id="IPR002123">
    <property type="entry name" value="Plipid/glycerol_acylTrfase"/>
</dbReference>
<keyword evidence="3 12" id="KW-0808">Transferase</keyword>
<evidence type="ECO:0000256" key="9">
    <source>
        <dbReference type="ARBA" id="ARBA00045724"/>
    </source>
</evidence>
<keyword evidence="2" id="KW-0444">Lipid biosynthesis</keyword>
<dbReference type="Gene3D" id="3.40.630.30">
    <property type="match status" value="1"/>
</dbReference>
<dbReference type="EMBL" id="SMGD01000012">
    <property type="protein sequence ID" value="TCK58031.1"/>
    <property type="molecule type" value="Genomic_DNA"/>
</dbReference>
<dbReference type="InterPro" id="IPR052351">
    <property type="entry name" value="Ornithine_N-alpha-AT"/>
</dbReference>
<keyword evidence="13" id="KW-1185">Reference proteome</keyword>
<dbReference type="GO" id="GO:0043810">
    <property type="term" value="F:ornithine-acyl [acyl carrier protein] N-acyltransferase activity"/>
    <property type="evidence" value="ECO:0007669"/>
    <property type="project" value="UniProtKB-EC"/>
</dbReference>
<evidence type="ECO:0000256" key="6">
    <source>
        <dbReference type="ARBA" id="ARBA00038095"/>
    </source>
</evidence>
<organism evidence="12 13">
    <name type="scientific">Celerinatantimonas diazotrophica</name>
    <dbReference type="NCBI Taxonomy" id="412034"/>
    <lineage>
        <taxon>Bacteria</taxon>
        <taxon>Pseudomonadati</taxon>
        <taxon>Pseudomonadota</taxon>
        <taxon>Gammaproteobacteria</taxon>
        <taxon>Celerinatantimonadaceae</taxon>
        <taxon>Celerinatantimonas</taxon>
    </lineage>
</organism>
<dbReference type="Proteomes" id="UP000295565">
    <property type="component" value="Unassembled WGS sequence"/>
</dbReference>
<dbReference type="InterPro" id="IPR045746">
    <property type="entry name" value="ACT14924-like_Acyltransf_dom"/>
</dbReference>
<dbReference type="OrthoDB" id="1113830at2"/>
<gene>
    <name evidence="12" type="ORF">EV690_1736</name>
</gene>
<comment type="pathway">
    <text evidence="1">Lipid metabolism.</text>
</comment>
<dbReference type="EC" id="2.3.2.30" evidence="7"/>
<dbReference type="PANTHER" id="PTHR37323:SF1">
    <property type="entry name" value="L-ORNITHINE N(ALPHA)-ACYLTRANSFERASE"/>
    <property type="match status" value="1"/>
</dbReference>
<evidence type="ECO:0000313" key="13">
    <source>
        <dbReference type="Proteomes" id="UP000295565"/>
    </source>
</evidence>
<dbReference type="PANTHER" id="PTHR37323">
    <property type="entry name" value="GCN5-RELATED N-ACETYLTRANSFERASE"/>
    <property type="match status" value="1"/>
</dbReference>
<dbReference type="Pfam" id="PF19576">
    <property type="entry name" value="Acyltransf_2"/>
    <property type="match status" value="1"/>
</dbReference>
<evidence type="ECO:0000256" key="5">
    <source>
        <dbReference type="ARBA" id="ARBA00023315"/>
    </source>
</evidence>
<keyword evidence="4" id="KW-0443">Lipid metabolism</keyword>
<accession>A0A4V2PRH9</accession>
<dbReference type="GO" id="GO:0006629">
    <property type="term" value="P:lipid metabolic process"/>
    <property type="evidence" value="ECO:0007669"/>
    <property type="project" value="UniProtKB-KW"/>
</dbReference>
<dbReference type="Pfam" id="PF13444">
    <property type="entry name" value="Acetyltransf_5"/>
    <property type="match status" value="1"/>
</dbReference>
<evidence type="ECO:0000256" key="7">
    <source>
        <dbReference type="ARBA" id="ARBA00039058"/>
    </source>
</evidence>
<proteinExistence type="inferred from homology"/>
<evidence type="ECO:0000256" key="2">
    <source>
        <dbReference type="ARBA" id="ARBA00022516"/>
    </source>
</evidence>
<evidence type="ECO:0000256" key="10">
    <source>
        <dbReference type="ARBA" id="ARBA00047785"/>
    </source>
</evidence>
<evidence type="ECO:0000259" key="11">
    <source>
        <dbReference type="SMART" id="SM00563"/>
    </source>
</evidence>
<dbReference type="AlphaFoldDB" id="A0A4V2PRH9"/>
<evidence type="ECO:0000256" key="3">
    <source>
        <dbReference type="ARBA" id="ARBA00022679"/>
    </source>
</evidence>
<evidence type="ECO:0000313" key="12">
    <source>
        <dbReference type="EMBL" id="TCK58031.1"/>
    </source>
</evidence>
<protein>
    <recommendedName>
        <fullName evidence="8">L-ornithine N(alpha)-acyltransferase</fullName>
        <ecNumber evidence="7">2.3.2.30</ecNumber>
    </recommendedName>
</protein>
<dbReference type="InterPro" id="IPR016181">
    <property type="entry name" value="Acyl_CoA_acyltransferase"/>
</dbReference>
<reference evidence="12 13" key="1">
    <citation type="submission" date="2019-03" db="EMBL/GenBank/DDBJ databases">
        <title>Genomic Encyclopedia of Type Strains, Phase IV (KMG-IV): sequencing the most valuable type-strain genomes for metagenomic binning, comparative biology and taxonomic classification.</title>
        <authorList>
            <person name="Goeker M."/>
        </authorList>
    </citation>
    <scope>NUCLEOTIDE SEQUENCE [LARGE SCALE GENOMIC DNA]</scope>
    <source>
        <strain evidence="12 13">DSM 18577</strain>
    </source>
</reference>
<evidence type="ECO:0000256" key="1">
    <source>
        <dbReference type="ARBA" id="ARBA00005189"/>
    </source>
</evidence>
<sequence length="572" mass="65654">MFSVDKIIQDYYPAVQEKPRCYSLLKYFLKKVLFEETFQRFEQKHPQLSGLAFIDQAFNELDFSYQVSSSHRERIPSEGPVIIVANHPIGSLDGLALLHLVGQIRSDVKIIANQMLSAIAPIESLILPVDNMTGRSRRDQLEKLHEHLEQQGALIVFPAGEVSRLKHLRQQDCRWQRGFVKMADKSKAPILPICVKARNSSLFYLCSMLNKSLSTILLVREMFWHRGQTIDLVIGEPIPHHSYSHPNIDLSTRAQLLRKHTYRVGAGKKGLFQTEAAIVHPQPRQKLAQDVNQLINLGQTPDGQLIYLSEKNHPESLLAELGRLREYSFRTVGEGTGQRSDTDHYDAEYMHLILWHPQDQQIVGAYRLVDSFKAIQEKGLNALYSHSLFEYQHSNCAFLKSGIELGRSFVQPRYWGRRSLDYLWLGIGAFLAKRPQYRYLFGPVSISAQLPPQARDLLVYFYQQYFASDFVLARSRNPYLLEKQIRQTLSLKFEGNDYQKDFALLKSALANMGCAIPTLYKQYTELCEPGGVQFIDFNVDPNFKQCVDGLVLVDVAQLKPSKHKRYIAIHQK</sequence>
<keyword evidence="5 12" id="KW-0012">Acyltransferase</keyword>
<name>A0A4V2PRH9_9GAMM</name>
<comment type="caution">
    <text evidence="12">The sequence shown here is derived from an EMBL/GenBank/DDBJ whole genome shotgun (WGS) entry which is preliminary data.</text>
</comment>
<dbReference type="CDD" id="cd07986">
    <property type="entry name" value="LPLAT_ACT14924-like"/>
    <property type="match status" value="1"/>
</dbReference>
<evidence type="ECO:0000256" key="8">
    <source>
        <dbReference type="ARBA" id="ARBA00039866"/>
    </source>
</evidence>
<evidence type="ECO:0000256" key="4">
    <source>
        <dbReference type="ARBA" id="ARBA00023098"/>
    </source>
</evidence>
<dbReference type="SMART" id="SM00563">
    <property type="entry name" value="PlsC"/>
    <property type="match status" value="1"/>
</dbReference>
<feature type="domain" description="Phospholipid/glycerol acyltransferase" evidence="11">
    <location>
        <begin position="81"/>
        <end position="198"/>
    </location>
</feature>
<dbReference type="SUPFAM" id="SSF69593">
    <property type="entry name" value="Glycerol-3-phosphate (1)-acyltransferase"/>
    <property type="match status" value="1"/>
</dbReference>